<dbReference type="Gene3D" id="2.60.40.150">
    <property type="entry name" value="C2 domain"/>
    <property type="match status" value="1"/>
</dbReference>
<feature type="domain" description="C2" evidence="3">
    <location>
        <begin position="715"/>
        <end position="834"/>
    </location>
</feature>
<dbReference type="AlphaFoldDB" id="G0UL39"/>
<protein>
    <submittedName>
        <fullName evidence="4">Uncharacterized protein TCIL3000_4_1820</fullName>
    </submittedName>
</protein>
<evidence type="ECO:0000256" key="2">
    <source>
        <dbReference type="SAM" id="MobiDB-lite"/>
    </source>
</evidence>
<evidence type="ECO:0000256" key="1">
    <source>
        <dbReference type="SAM" id="Coils"/>
    </source>
</evidence>
<gene>
    <name evidence="4" type="ORF">TCIL3000_4_1820</name>
</gene>
<feature type="coiled-coil region" evidence="1">
    <location>
        <begin position="332"/>
        <end position="483"/>
    </location>
</feature>
<feature type="coiled-coil region" evidence="1">
    <location>
        <begin position="15"/>
        <end position="73"/>
    </location>
</feature>
<feature type="coiled-coil region" evidence="1">
    <location>
        <begin position="568"/>
        <end position="616"/>
    </location>
</feature>
<feature type="coiled-coil region" evidence="1">
    <location>
        <begin position="219"/>
        <end position="246"/>
    </location>
</feature>
<dbReference type="SUPFAM" id="SSF49562">
    <property type="entry name" value="C2 domain (Calcium/lipid-binding domain, CaLB)"/>
    <property type="match status" value="1"/>
</dbReference>
<dbReference type="Pfam" id="PF00168">
    <property type="entry name" value="C2"/>
    <property type="match status" value="1"/>
</dbReference>
<feature type="region of interest" description="Disordered" evidence="2">
    <location>
        <begin position="682"/>
        <end position="726"/>
    </location>
</feature>
<evidence type="ECO:0000313" key="4">
    <source>
        <dbReference type="EMBL" id="CCC90094.1"/>
    </source>
</evidence>
<evidence type="ECO:0000259" key="3">
    <source>
        <dbReference type="PROSITE" id="PS50004"/>
    </source>
</evidence>
<proteinExistence type="predicted"/>
<name>G0UL39_TRYCI</name>
<keyword evidence="1" id="KW-0175">Coiled coil</keyword>
<dbReference type="InterPro" id="IPR035892">
    <property type="entry name" value="C2_domain_sf"/>
</dbReference>
<feature type="compositionally biased region" description="Basic residues" evidence="2">
    <location>
        <begin position="691"/>
        <end position="705"/>
    </location>
</feature>
<dbReference type="PROSITE" id="PS50004">
    <property type="entry name" value="C2"/>
    <property type="match status" value="1"/>
</dbReference>
<dbReference type="VEuPathDB" id="TriTrypDB:TcIL3000_4_1820"/>
<dbReference type="EMBL" id="HE575317">
    <property type="protein sequence ID" value="CCC90094.1"/>
    <property type="molecule type" value="Genomic_DNA"/>
</dbReference>
<dbReference type="CDD" id="cd00030">
    <property type="entry name" value="C2"/>
    <property type="match status" value="1"/>
</dbReference>
<accession>G0UL39</accession>
<organism evidence="4">
    <name type="scientific">Trypanosoma congolense (strain IL3000)</name>
    <dbReference type="NCBI Taxonomy" id="1068625"/>
    <lineage>
        <taxon>Eukaryota</taxon>
        <taxon>Discoba</taxon>
        <taxon>Euglenozoa</taxon>
        <taxon>Kinetoplastea</taxon>
        <taxon>Metakinetoplastina</taxon>
        <taxon>Trypanosomatida</taxon>
        <taxon>Trypanosomatidae</taxon>
        <taxon>Trypanosoma</taxon>
        <taxon>Nannomonas</taxon>
    </lineage>
</organism>
<dbReference type="InterPro" id="IPR000008">
    <property type="entry name" value="C2_dom"/>
</dbReference>
<feature type="coiled-coil region" evidence="1">
    <location>
        <begin position="98"/>
        <end position="167"/>
    </location>
</feature>
<sequence length="904" mass="104862">MEFSEDPTFDSRQSIEELNELCANLREQLAAKELNEYEQEVRLRELRQQLKELSDIEGKLILANRNARVLEEENNSLLMKLKAGDMGDSVTTQFRPEAVKLIDENNALRSEVQELRALLNKVQHRETQFDQKGKNVNDQQEKIDLQTALLKKRNSELEEQLQEVQHQWLLAKETWENERSRNLQDYEELLASIKRFDGTAQQRDNYDGKEYGGSQHLQQALLKEDIAELEEKLQLCEERSRAKEHEWHRMEAALRHEISMLKGNSVGSGGDVYRVIQQQLDSFKDEVSSFREVRKSSDIMRDRLHMDTYQTDCGDDKMTYFEYDDGAKESRIQSLEALNSNISKKNELLMRENEHLHKEIGQLHLRNSRIEEESNELEVRIKELEITLASTEKDLASHKAHGTPGNRGTGYYDINEMKSTLEENEQLRASLLECNKQIALLTAASEENVVANESIRVAHQAEVARLLSQNENLQQRVLLLSSRRNSAGELIRDSNDFNIKENEQRSLMKTIPESMVLDKFLKERSESTEDFMRALETAWSEEQDARRKIKRIIQQDMHKESERRQSNLQLLQSEKHRLSHEIVDLRQANKNKEFRIQELQDSLNALKKRLSDEDANNRLHSDALKGTLIEDRMRRLEEALTHKEHSGIAHKKDQKLKELNGQLSALREANDGLWKQLVSLKDERNESQRQQSRRNSRSTRRSARRRSMERISHPPPSPPLVERKKNAVASGAHLAVTIVELRDLMRSGRPITEPGYVIIKVKSVKEKYKTSIKELVSAIRFNETFYFILAQPDEDVIPFHVFYKPKGNSREYHVGDAAFTMATLHRGVPRRRVAIVAQNPGTRDARRAGEVEIVLQSDDFGMLSTPTMAQIEDDNIRFKELQKRIEMNSPESLHCVDVLMAMNS</sequence>
<reference evidence="4" key="1">
    <citation type="journal article" date="2012" name="Proc. Natl. Acad. Sci. U.S.A.">
        <title>Antigenic diversity is generated by distinct evolutionary mechanisms in African trypanosome species.</title>
        <authorList>
            <person name="Jackson A.P."/>
            <person name="Berry A."/>
            <person name="Aslett M."/>
            <person name="Allison H.C."/>
            <person name="Burton P."/>
            <person name="Vavrova-Anderson J."/>
            <person name="Brown R."/>
            <person name="Browne H."/>
            <person name="Corton N."/>
            <person name="Hauser H."/>
            <person name="Gamble J."/>
            <person name="Gilderthorp R."/>
            <person name="Marcello L."/>
            <person name="McQuillan J."/>
            <person name="Otto T.D."/>
            <person name="Quail M.A."/>
            <person name="Sanders M.J."/>
            <person name="van Tonder A."/>
            <person name="Ginger M.L."/>
            <person name="Field M.C."/>
            <person name="Barry J.D."/>
            <person name="Hertz-Fowler C."/>
            <person name="Berriman M."/>
        </authorList>
    </citation>
    <scope>NUCLEOTIDE SEQUENCE</scope>
    <source>
        <strain evidence="4">IL3000</strain>
    </source>
</reference>